<keyword evidence="3" id="KW-1185">Reference proteome</keyword>
<organism evidence="2 3">
    <name type="scientific">Solanum tuberosum</name>
    <name type="common">Potato</name>
    <dbReference type="NCBI Taxonomy" id="4113"/>
    <lineage>
        <taxon>Eukaryota</taxon>
        <taxon>Viridiplantae</taxon>
        <taxon>Streptophyta</taxon>
        <taxon>Embryophyta</taxon>
        <taxon>Tracheophyta</taxon>
        <taxon>Spermatophyta</taxon>
        <taxon>Magnoliopsida</taxon>
        <taxon>eudicotyledons</taxon>
        <taxon>Gunneridae</taxon>
        <taxon>Pentapetalae</taxon>
        <taxon>asterids</taxon>
        <taxon>lamiids</taxon>
        <taxon>Solanales</taxon>
        <taxon>Solanaceae</taxon>
        <taxon>Solanoideae</taxon>
        <taxon>Solaneae</taxon>
        <taxon>Solanum</taxon>
    </lineage>
</organism>
<evidence type="ECO:0000313" key="3">
    <source>
        <dbReference type="Proteomes" id="UP000826656"/>
    </source>
</evidence>
<proteinExistence type="predicted"/>
<feature type="region of interest" description="Disordered" evidence="1">
    <location>
        <begin position="86"/>
        <end position="124"/>
    </location>
</feature>
<comment type="caution">
    <text evidence="2">The sequence shown here is derived from an EMBL/GenBank/DDBJ whole genome shotgun (WGS) entry which is preliminary data.</text>
</comment>
<evidence type="ECO:0000313" key="2">
    <source>
        <dbReference type="EMBL" id="KAH0778616.1"/>
    </source>
</evidence>
<gene>
    <name evidence="2" type="ORF">KY290_005043</name>
</gene>
<dbReference type="EMBL" id="JAIVGD010000002">
    <property type="protein sequence ID" value="KAH0778616.1"/>
    <property type="molecule type" value="Genomic_DNA"/>
</dbReference>
<dbReference type="Proteomes" id="UP000826656">
    <property type="component" value="Unassembled WGS sequence"/>
</dbReference>
<name>A0ABQ7WCZ8_SOLTU</name>
<reference evidence="2 3" key="1">
    <citation type="journal article" date="2021" name="bioRxiv">
        <title>Chromosome-scale and haplotype-resolved genome assembly of a tetraploid potato cultivar.</title>
        <authorList>
            <person name="Sun H."/>
            <person name="Jiao W.-B."/>
            <person name="Krause K."/>
            <person name="Campoy J.A."/>
            <person name="Goel M."/>
            <person name="Folz-Donahue K."/>
            <person name="Kukat C."/>
            <person name="Huettel B."/>
            <person name="Schneeberger K."/>
        </authorList>
    </citation>
    <scope>NUCLEOTIDE SEQUENCE [LARGE SCALE GENOMIC DNA]</scope>
    <source>
        <strain evidence="2">SolTubOtavaFocal</strain>
        <tissue evidence="2">Leaves</tissue>
    </source>
</reference>
<protein>
    <submittedName>
        <fullName evidence="2">Uncharacterized protein</fullName>
    </submittedName>
</protein>
<evidence type="ECO:0000256" key="1">
    <source>
        <dbReference type="SAM" id="MobiDB-lite"/>
    </source>
</evidence>
<accession>A0ABQ7WCZ8</accession>
<sequence>MFYRGTNKAFFLPDLITALCKWAGVPVFDVDEVFPMDSPFTLFWLGQVLLLGAKREGRTGIAAVRRSWIRTTGIHSQDGKRLCRLHSGSTQHCPRDRDAPSPAASVEEEVSGEGPPDGPDVEDY</sequence>